<comment type="caution">
    <text evidence="2">The sequence shown here is derived from an EMBL/GenBank/DDBJ whole genome shotgun (WGS) entry which is preliminary data.</text>
</comment>
<keyword evidence="3" id="KW-1185">Reference proteome</keyword>
<accession>A0AAV7K4A0</accession>
<protein>
    <recommendedName>
        <fullName evidence="1">UBC core domain-containing protein</fullName>
    </recommendedName>
</protein>
<evidence type="ECO:0000313" key="3">
    <source>
        <dbReference type="Proteomes" id="UP001165289"/>
    </source>
</evidence>
<feature type="domain" description="UBC core" evidence="1">
    <location>
        <begin position="1"/>
        <end position="49"/>
    </location>
</feature>
<sequence length="121" mass="14173">MKELLLYIYNTFYEIELDNAVNEKAAAMYQDDIDRFKRKIRECVEQSIDEMKYSSDSIDVEVYGDEANLLCYEEYPEERVKELKTLMMAEELPEYEDKPSGGVLSWLGESLTRPLSTVFSI</sequence>
<organism evidence="2 3">
    <name type="scientific">Oopsacas minuta</name>
    <dbReference type="NCBI Taxonomy" id="111878"/>
    <lineage>
        <taxon>Eukaryota</taxon>
        <taxon>Metazoa</taxon>
        <taxon>Porifera</taxon>
        <taxon>Hexactinellida</taxon>
        <taxon>Hexasterophora</taxon>
        <taxon>Lyssacinosida</taxon>
        <taxon>Leucopsacidae</taxon>
        <taxon>Oopsacas</taxon>
    </lineage>
</organism>
<dbReference type="SUPFAM" id="SSF54495">
    <property type="entry name" value="UBC-like"/>
    <property type="match status" value="1"/>
</dbReference>
<dbReference type="PROSITE" id="PS50127">
    <property type="entry name" value="UBC_2"/>
    <property type="match status" value="1"/>
</dbReference>
<evidence type="ECO:0000313" key="2">
    <source>
        <dbReference type="EMBL" id="KAI6656068.1"/>
    </source>
</evidence>
<dbReference type="InterPro" id="IPR016135">
    <property type="entry name" value="UBQ-conjugating_enzyme/RWD"/>
</dbReference>
<dbReference type="Proteomes" id="UP001165289">
    <property type="component" value="Unassembled WGS sequence"/>
</dbReference>
<dbReference type="InterPro" id="IPR000608">
    <property type="entry name" value="UBC"/>
</dbReference>
<dbReference type="Gene3D" id="3.10.110.10">
    <property type="entry name" value="Ubiquitin Conjugating Enzyme"/>
    <property type="match status" value="1"/>
</dbReference>
<gene>
    <name evidence="2" type="ORF">LOD99_11347</name>
</gene>
<proteinExistence type="predicted"/>
<dbReference type="AlphaFoldDB" id="A0AAV7K4A0"/>
<dbReference type="EMBL" id="JAKMXF010000163">
    <property type="protein sequence ID" value="KAI6656068.1"/>
    <property type="molecule type" value="Genomic_DNA"/>
</dbReference>
<name>A0AAV7K4A0_9METZ</name>
<reference evidence="2 3" key="1">
    <citation type="journal article" date="2023" name="BMC Biol.">
        <title>The compact genome of the sponge Oopsacas minuta (Hexactinellida) is lacking key metazoan core genes.</title>
        <authorList>
            <person name="Santini S."/>
            <person name="Schenkelaars Q."/>
            <person name="Jourda C."/>
            <person name="Duchesne M."/>
            <person name="Belahbib H."/>
            <person name="Rocher C."/>
            <person name="Selva M."/>
            <person name="Riesgo A."/>
            <person name="Vervoort M."/>
            <person name="Leys S.P."/>
            <person name="Kodjabachian L."/>
            <person name="Le Bivic A."/>
            <person name="Borchiellini C."/>
            <person name="Claverie J.M."/>
            <person name="Renard E."/>
        </authorList>
    </citation>
    <scope>NUCLEOTIDE SEQUENCE [LARGE SCALE GENOMIC DNA]</scope>
    <source>
        <strain evidence="2">SPO-2</strain>
    </source>
</reference>
<evidence type="ECO:0000259" key="1">
    <source>
        <dbReference type="PROSITE" id="PS50127"/>
    </source>
</evidence>